<feature type="transmembrane region" description="Helical" evidence="6">
    <location>
        <begin position="151"/>
        <end position="171"/>
    </location>
</feature>
<accession>A0AAI9IDF6</accession>
<dbReference type="Proteomes" id="UP000006772">
    <property type="component" value="Unassembled WGS sequence"/>
</dbReference>
<evidence type="ECO:0000313" key="8">
    <source>
        <dbReference type="Proteomes" id="UP000006772"/>
    </source>
</evidence>
<proteinExistence type="inferred from homology"/>
<evidence type="ECO:0000256" key="4">
    <source>
        <dbReference type="ARBA" id="ARBA00022989"/>
    </source>
</evidence>
<comment type="caution">
    <text evidence="7">The sequence shown here is derived from an EMBL/GenBank/DDBJ whole genome shotgun (WGS) entry which is preliminary data.</text>
</comment>
<evidence type="ECO:0000256" key="2">
    <source>
        <dbReference type="ARBA" id="ARBA00008333"/>
    </source>
</evidence>
<feature type="transmembrane region" description="Helical" evidence="6">
    <location>
        <begin position="38"/>
        <end position="59"/>
    </location>
</feature>
<keyword evidence="3 6" id="KW-0812">Transmembrane</keyword>
<evidence type="ECO:0000256" key="5">
    <source>
        <dbReference type="ARBA" id="ARBA00023136"/>
    </source>
</evidence>
<evidence type="ECO:0000313" key="7">
    <source>
        <dbReference type="EMBL" id="EOA04172.1"/>
    </source>
</evidence>
<dbReference type="PANTHER" id="PTHR31632">
    <property type="entry name" value="IRON TRANSPORTER FTH1"/>
    <property type="match status" value="1"/>
</dbReference>
<dbReference type="GO" id="GO:0015093">
    <property type="term" value="F:ferrous iron transmembrane transporter activity"/>
    <property type="evidence" value="ECO:0007669"/>
    <property type="project" value="TreeGrafter"/>
</dbReference>
<protein>
    <submittedName>
        <fullName evidence="7">High-affinity Fe2+/Pb2+ permease</fullName>
    </submittedName>
</protein>
<dbReference type="Pfam" id="PF03239">
    <property type="entry name" value="FTR1"/>
    <property type="match status" value="1"/>
</dbReference>
<comment type="similarity">
    <text evidence="2">Belongs to the oxidase-dependent Fe transporter (OFeT) (TC 9.A.10.1) family.</text>
</comment>
<dbReference type="InterPro" id="IPR004923">
    <property type="entry name" value="FTR1/Fip1/EfeU"/>
</dbReference>
<dbReference type="GO" id="GO:0033573">
    <property type="term" value="C:high-affinity iron permease complex"/>
    <property type="evidence" value="ECO:0007669"/>
    <property type="project" value="InterPro"/>
</dbReference>
<feature type="transmembrane region" description="Helical" evidence="6">
    <location>
        <begin position="6"/>
        <end position="26"/>
    </location>
</feature>
<dbReference type="PANTHER" id="PTHR31632:SF2">
    <property type="entry name" value="PLASMA MEMBRANE IRON PERMEASE"/>
    <property type="match status" value="1"/>
</dbReference>
<sequence length="292" mass="31861">MGQVMFIVWRESVEALLVVGILYAWLKNGDVSARRGIPYLWGGVAAGVLLAAGLGAALLGFSELLSGDAQTWFQIAIVLIAAVLIVQMVFWMRKHGRTLKKDMESSMQSSYESGNWWGVFVLVMLAIAREGSETAVFLYGIGLGQQEASTASLVLAGVIGFGLAFLTFYLLQLGGKIFSWRRFFQVTEVILLLLAAGLLVTGVEKLFDVILESSDMLASANWTMTLTAPVWDTSMLLDDSTTLGSLVSTLTGYRARPALLSVIVYVAYWAVVCSALYRKPQPQPKSKRQEAV</sequence>
<feature type="transmembrane region" description="Helical" evidence="6">
    <location>
        <begin position="113"/>
        <end position="131"/>
    </location>
</feature>
<feature type="transmembrane region" description="Helical" evidence="6">
    <location>
        <begin position="258"/>
        <end position="277"/>
    </location>
</feature>
<keyword evidence="4 6" id="KW-1133">Transmembrane helix</keyword>
<comment type="subcellular location">
    <subcellularLocation>
        <location evidence="1">Membrane</location>
        <topology evidence="1">Multi-pass membrane protein</topology>
    </subcellularLocation>
</comment>
<feature type="transmembrane region" description="Helical" evidence="6">
    <location>
        <begin position="183"/>
        <end position="203"/>
    </location>
</feature>
<evidence type="ECO:0000256" key="1">
    <source>
        <dbReference type="ARBA" id="ARBA00004141"/>
    </source>
</evidence>
<feature type="transmembrane region" description="Helical" evidence="6">
    <location>
        <begin position="71"/>
        <end position="92"/>
    </location>
</feature>
<organism evidence="7 8">
    <name type="scientific">Herbaspirillum frisingense GSF30</name>
    <dbReference type="NCBI Taxonomy" id="864073"/>
    <lineage>
        <taxon>Bacteria</taxon>
        <taxon>Pseudomonadati</taxon>
        <taxon>Pseudomonadota</taxon>
        <taxon>Betaproteobacteria</taxon>
        <taxon>Burkholderiales</taxon>
        <taxon>Oxalobacteraceae</taxon>
        <taxon>Herbaspirillum</taxon>
    </lineage>
</organism>
<dbReference type="RefSeq" id="WP_006463999.1">
    <property type="nucleotide sequence ID" value="NZ_AEEC02000018.1"/>
</dbReference>
<dbReference type="AlphaFoldDB" id="A0AAI9IDF6"/>
<dbReference type="EMBL" id="AEEC02000018">
    <property type="protein sequence ID" value="EOA04172.1"/>
    <property type="molecule type" value="Genomic_DNA"/>
</dbReference>
<name>A0AAI9IDF6_9BURK</name>
<gene>
    <name evidence="7" type="ORF">HFRIS_013890</name>
</gene>
<evidence type="ECO:0000256" key="6">
    <source>
        <dbReference type="SAM" id="Phobius"/>
    </source>
</evidence>
<reference evidence="7 8" key="1">
    <citation type="journal article" date="2013" name="Front. Microbiol.">
        <title>The genome of the endophytic bacterium H. frisingense GSF30(T) identifies diverse strategies in the Herbaspirillum genus to interact with plants.</title>
        <authorList>
            <person name="Straub D."/>
            <person name="Rothballer M."/>
            <person name="Hartmann A."/>
            <person name="Ludewig U."/>
        </authorList>
    </citation>
    <scope>NUCLEOTIDE SEQUENCE [LARGE SCALE GENOMIC DNA]</scope>
    <source>
        <strain evidence="7 8">GSF30</strain>
    </source>
</reference>
<evidence type="ECO:0000256" key="3">
    <source>
        <dbReference type="ARBA" id="ARBA00022692"/>
    </source>
</evidence>
<keyword evidence="5 6" id="KW-0472">Membrane</keyword>